<dbReference type="EMBL" id="DS268153">
    <property type="protein sequence ID" value="KMU77221.1"/>
    <property type="molecule type" value="Genomic_DNA"/>
</dbReference>
<evidence type="ECO:0000256" key="1">
    <source>
        <dbReference type="SAM" id="MobiDB-lite"/>
    </source>
</evidence>
<name>A0A0J8QXP3_COCIT</name>
<evidence type="ECO:0000313" key="2">
    <source>
        <dbReference type="EMBL" id="KMU77221.1"/>
    </source>
</evidence>
<evidence type="ECO:0000313" key="3">
    <source>
        <dbReference type="Proteomes" id="UP000054559"/>
    </source>
</evidence>
<proteinExistence type="predicted"/>
<accession>A0A0J8QXP3</accession>
<dbReference type="AlphaFoldDB" id="A0A0J8QXP3"/>
<dbReference type="Proteomes" id="UP000054559">
    <property type="component" value="Unassembled WGS sequence"/>
</dbReference>
<sequence length="101" mass="11368">MLHAERKRTKRDNRNQHAVLRMILCLHAIRFRFGSGGMKALSSAKRSPDQHANYGSYGRRGKPKPSRVTKGVATAKATKRVEKRILSHHLLEGTEYTLSSG</sequence>
<gene>
    <name evidence="2" type="ORF">CISG_06065</name>
</gene>
<organism evidence="2 3">
    <name type="scientific">Coccidioides immitis RMSCC 3703</name>
    <dbReference type="NCBI Taxonomy" id="454286"/>
    <lineage>
        <taxon>Eukaryota</taxon>
        <taxon>Fungi</taxon>
        <taxon>Dikarya</taxon>
        <taxon>Ascomycota</taxon>
        <taxon>Pezizomycotina</taxon>
        <taxon>Eurotiomycetes</taxon>
        <taxon>Eurotiomycetidae</taxon>
        <taxon>Onygenales</taxon>
        <taxon>Onygenaceae</taxon>
        <taxon>Coccidioides</taxon>
    </lineage>
</organism>
<protein>
    <submittedName>
        <fullName evidence="2">Uncharacterized protein</fullName>
    </submittedName>
</protein>
<feature type="region of interest" description="Disordered" evidence="1">
    <location>
        <begin position="39"/>
        <end position="76"/>
    </location>
</feature>
<reference evidence="3" key="1">
    <citation type="journal article" date="2010" name="Genome Res.">
        <title>Population genomic sequencing of Coccidioides fungi reveals recent hybridization and transposon control.</title>
        <authorList>
            <person name="Neafsey D.E."/>
            <person name="Barker B.M."/>
            <person name="Sharpton T.J."/>
            <person name="Stajich J.E."/>
            <person name="Park D.J."/>
            <person name="Whiston E."/>
            <person name="Hung C.-Y."/>
            <person name="McMahan C."/>
            <person name="White J."/>
            <person name="Sykes S."/>
            <person name="Heiman D."/>
            <person name="Young S."/>
            <person name="Zeng Q."/>
            <person name="Abouelleil A."/>
            <person name="Aftuck L."/>
            <person name="Bessette D."/>
            <person name="Brown A."/>
            <person name="FitzGerald M."/>
            <person name="Lui A."/>
            <person name="Macdonald J.P."/>
            <person name="Priest M."/>
            <person name="Orbach M.J."/>
            <person name="Galgiani J.N."/>
            <person name="Kirkland T.N."/>
            <person name="Cole G.T."/>
            <person name="Birren B.W."/>
            <person name="Henn M.R."/>
            <person name="Taylor J.W."/>
            <person name="Rounsley S.D."/>
        </authorList>
    </citation>
    <scope>NUCLEOTIDE SEQUENCE [LARGE SCALE GENOMIC DNA]</scope>
    <source>
        <strain evidence="3">RMSCC 3703</strain>
    </source>
</reference>